<dbReference type="AlphaFoldDB" id="A0AAE0P3M5"/>
<keyword evidence="3" id="KW-1185">Reference proteome</keyword>
<feature type="region of interest" description="Disordered" evidence="1">
    <location>
        <begin position="134"/>
        <end position="198"/>
    </location>
</feature>
<comment type="caution">
    <text evidence="2">The sequence shown here is derived from an EMBL/GenBank/DDBJ whole genome shotgun (WGS) entry which is preliminary data.</text>
</comment>
<protein>
    <submittedName>
        <fullName evidence="2">Uncharacterized protein</fullName>
    </submittedName>
</protein>
<organism evidence="2 3">
    <name type="scientific">Podospora didyma</name>
    <dbReference type="NCBI Taxonomy" id="330526"/>
    <lineage>
        <taxon>Eukaryota</taxon>
        <taxon>Fungi</taxon>
        <taxon>Dikarya</taxon>
        <taxon>Ascomycota</taxon>
        <taxon>Pezizomycotina</taxon>
        <taxon>Sordariomycetes</taxon>
        <taxon>Sordariomycetidae</taxon>
        <taxon>Sordariales</taxon>
        <taxon>Podosporaceae</taxon>
        <taxon>Podospora</taxon>
    </lineage>
</organism>
<name>A0AAE0P3M5_9PEZI</name>
<evidence type="ECO:0000256" key="1">
    <source>
        <dbReference type="SAM" id="MobiDB-lite"/>
    </source>
</evidence>
<dbReference type="Proteomes" id="UP001285441">
    <property type="component" value="Unassembled WGS sequence"/>
</dbReference>
<reference evidence="2" key="1">
    <citation type="journal article" date="2023" name="Mol. Phylogenet. Evol.">
        <title>Genome-scale phylogeny and comparative genomics of the fungal order Sordariales.</title>
        <authorList>
            <person name="Hensen N."/>
            <person name="Bonometti L."/>
            <person name="Westerberg I."/>
            <person name="Brannstrom I.O."/>
            <person name="Guillou S."/>
            <person name="Cros-Aarteil S."/>
            <person name="Calhoun S."/>
            <person name="Haridas S."/>
            <person name="Kuo A."/>
            <person name="Mondo S."/>
            <person name="Pangilinan J."/>
            <person name="Riley R."/>
            <person name="LaButti K."/>
            <person name="Andreopoulos B."/>
            <person name="Lipzen A."/>
            <person name="Chen C."/>
            <person name="Yan M."/>
            <person name="Daum C."/>
            <person name="Ng V."/>
            <person name="Clum A."/>
            <person name="Steindorff A."/>
            <person name="Ohm R.A."/>
            <person name="Martin F."/>
            <person name="Silar P."/>
            <person name="Natvig D.O."/>
            <person name="Lalanne C."/>
            <person name="Gautier V."/>
            <person name="Ament-Velasquez S.L."/>
            <person name="Kruys A."/>
            <person name="Hutchinson M.I."/>
            <person name="Powell A.J."/>
            <person name="Barry K."/>
            <person name="Miller A.N."/>
            <person name="Grigoriev I.V."/>
            <person name="Debuchy R."/>
            <person name="Gladieux P."/>
            <person name="Hiltunen Thoren M."/>
            <person name="Johannesson H."/>
        </authorList>
    </citation>
    <scope>NUCLEOTIDE SEQUENCE</scope>
    <source>
        <strain evidence="2">CBS 232.78</strain>
    </source>
</reference>
<evidence type="ECO:0000313" key="2">
    <source>
        <dbReference type="EMBL" id="KAK3392727.1"/>
    </source>
</evidence>
<gene>
    <name evidence="2" type="ORF">B0H63DRAFT_587</name>
</gene>
<evidence type="ECO:0000313" key="3">
    <source>
        <dbReference type="Proteomes" id="UP001285441"/>
    </source>
</evidence>
<proteinExistence type="predicted"/>
<feature type="compositionally biased region" description="Low complexity" evidence="1">
    <location>
        <begin position="180"/>
        <end position="191"/>
    </location>
</feature>
<dbReference type="EMBL" id="JAULSW010000001">
    <property type="protein sequence ID" value="KAK3392727.1"/>
    <property type="molecule type" value="Genomic_DNA"/>
</dbReference>
<sequence length="198" mass="20420">MFSFRKKYSGPAEAEFKCIIEGGQIETGEDIEFDATPPGKTTLDDFCDWAASFYTLPGRVSLHLPNGDELRDLKAHIGDIVQKLPQDPESKCLRVRYDEKVPVARGGYASGAVVTSSNSGRAIAQGGYAQGGTFESAHDNLHPSSATGGNATGGSGWGDSVQAGSARGGHSSNPGGTAEGGSSAAGKATGSMPDKVRP</sequence>
<reference evidence="2" key="2">
    <citation type="submission" date="2023-06" db="EMBL/GenBank/DDBJ databases">
        <authorList>
            <consortium name="Lawrence Berkeley National Laboratory"/>
            <person name="Haridas S."/>
            <person name="Hensen N."/>
            <person name="Bonometti L."/>
            <person name="Westerberg I."/>
            <person name="Brannstrom I.O."/>
            <person name="Guillou S."/>
            <person name="Cros-Aarteil S."/>
            <person name="Calhoun S."/>
            <person name="Kuo A."/>
            <person name="Mondo S."/>
            <person name="Pangilinan J."/>
            <person name="Riley R."/>
            <person name="LaButti K."/>
            <person name="Andreopoulos B."/>
            <person name="Lipzen A."/>
            <person name="Chen C."/>
            <person name="Yanf M."/>
            <person name="Daum C."/>
            <person name="Ng V."/>
            <person name="Clum A."/>
            <person name="Steindorff A."/>
            <person name="Ohm R."/>
            <person name="Martin F."/>
            <person name="Silar P."/>
            <person name="Natvig D."/>
            <person name="Lalanne C."/>
            <person name="Gautier V."/>
            <person name="Ament-velasquez S.L."/>
            <person name="Kruys A."/>
            <person name="Hutchinson M.I."/>
            <person name="Powell A.J."/>
            <person name="Barry K."/>
            <person name="Miller A.N."/>
            <person name="Grigoriev I.V."/>
            <person name="Debuchy R."/>
            <person name="Gladieux P."/>
            <person name="Thoren M.H."/>
            <person name="Johannesson H."/>
        </authorList>
    </citation>
    <scope>NUCLEOTIDE SEQUENCE</scope>
    <source>
        <strain evidence="2">CBS 232.78</strain>
    </source>
</reference>
<accession>A0AAE0P3M5</accession>